<dbReference type="Pfam" id="PF11342">
    <property type="entry name" value="DUF3144"/>
    <property type="match status" value="1"/>
</dbReference>
<keyword evidence="2" id="KW-1185">Reference proteome</keyword>
<dbReference type="Proteomes" id="UP000028252">
    <property type="component" value="Unassembled WGS sequence"/>
</dbReference>
<dbReference type="Gene3D" id="1.10.287.3020">
    <property type="match status" value="1"/>
</dbReference>
<dbReference type="PATRIC" id="fig|1232683.4.peg.2882"/>
<proteinExistence type="predicted"/>
<dbReference type="eggNOG" id="ENOG5033I6G">
    <property type="taxonomic scope" value="Bacteria"/>
</dbReference>
<dbReference type="STRING" id="1232683.ADIMK_2931"/>
<name>A0A081FWQ6_9GAMM</name>
<dbReference type="EMBL" id="JMQN01000043">
    <property type="protein sequence ID" value="KEA62961.1"/>
    <property type="molecule type" value="Genomic_DNA"/>
</dbReference>
<sequence length="83" mass="9456">MLEADFFEVSDEFVNLANDMMDEWAQPMLSAAIMHAAARFNAFNYVSQNTRDEPGKVVEFLTAQYRQMLEEAIRDMAGERATG</sequence>
<evidence type="ECO:0000313" key="2">
    <source>
        <dbReference type="Proteomes" id="UP000028252"/>
    </source>
</evidence>
<dbReference type="InterPro" id="IPR021490">
    <property type="entry name" value="DUF3144"/>
</dbReference>
<dbReference type="AlphaFoldDB" id="A0A081FWQ6"/>
<organism evidence="1 2">
    <name type="scientific">Marinobacterium lacunae</name>
    <dbReference type="NCBI Taxonomy" id="1232683"/>
    <lineage>
        <taxon>Bacteria</taxon>
        <taxon>Pseudomonadati</taxon>
        <taxon>Pseudomonadota</taxon>
        <taxon>Gammaproteobacteria</taxon>
        <taxon>Oceanospirillales</taxon>
        <taxon>Oceanospirillaceae</taxon>
        <taxon>Marinobacterium</taxon>
    </lineage>
</organism>
<comment type="caution">
    <text evidence="1">The sequence shown here is derived from an EMBL/GenBank/DDBJ whole genome shotgun (WGS) entry which is preliminary data.</text>
</comment>
<evidence type="ECO:0000313" key="1">
    <source>
        <dbReference type="EMBL" id="KEA62961.1"/>
    </source>
</evidence>
<protein>
    <submittedName>
        <fullName evidence="1">Uncharacterized protein</fullName>
    </submittedName>
</protein>
<reference evidence="1 2" key="1">
    <citation type="submission" date="2014-04" db="EMBL/GenBank/DDBJ databases">
        <title>Marinobacterium kochiensis sp. nov., isolated from sediment sample collected from Kochi backwaters in Kerala, India.</title>
        <authorList>
            <person name="Singh A."/>
            <person name="Pinnaka A.K."/>
        </authorList>
    </citation>
    <scope>NUCLEOTIDE SEQUENCE [LARGE SCALE GENOMIC DNA]</scope>
    <source>
        <strain evidence="1 2">AK27</strain>
    </source>
</reference>
<accession>A0A081FWQ6</accession>
<gene>
    <name evidence="1" type="ORF">ADIMK_2931</name>
</gene>